<keyword evidence="3" id="KW-1185">Reference proteome</keyword>
<accession>A0A1G9UGK3</accession>
<dbReference type="CDD" id="cd03205">
    <property type="entry name" value="GST_C_6"/>
    <property type="match status" value="1"/>
</dbReference>
<dbReference type="Proteomes" id="UP000199759">
    <property type="component" value="Unassembled WGS sequence"/>
</dbReference>
<gene>
    <name evidence="2" type="ORF">SAMN04488568_1156</name>
</gene>
<dbReference type="InterPro" id="IPR004045">
    <property type="entry name" value="Glutathione_S-Trfase_N"/>
</dbReference>
<dbReference type="Pfam" id="PF13410">
    <property type="entry name" value="GST_C_2"/>
    <property type="match status" value="1"/>
</dbReference>
<reference evidence="2 3" key="1">
    <citation type="submission" date="2016-10" db="EMBL/GenBank/DDBJ databases">
        <authorList>
            <person name="de Groot N.N."/>
        </authorList>
    </citation>
    <scope>NUCLEOTIDE SEQUENCE [LARGE SCALE GENOMIC DNA]</scope>
    <source>
        <strain evidence="2 3">DSM 16077</strain>
    </source>
</reference>
<dbReference type="SUPFAM" id="SSF52833">
    <property type="entry name" value="Thioredoxin-like"/>
    <property type="match status" value="1"/>
</dbReference>
<name>A0A1G9UGK3_9PROT</name>
<evidence type="ECO:0000313" key="2">
    <source>
        <dbReference type="EMBL" id="SDM58685.1"/>
    </source>
</evidence>
<dbReference type="OrthoDB" id="9795329at2"/>
<dbReference type="EMBL" id="FNHG01000015">
    <property type="protein sequence ID" value="SDM58685.1"/>
    <property type="molecule type" value="Genomic_DNA"/>
</dbReference>
<dbReference type="Gene3D" id="3.40.30.10">
    <property type="entry name" value="Glutaredoxin"/>
    <property type="match status" value="1"/>
</dbReference>
<dbReference type="PROSITE" id="PS50404">
    <property type="entry name" value="GST_NTER"/>
    <property type="match status" value="1"/>
</dbReference>
<evidence type="ECO:0000313" key="3">
    <source>
        <dbReference type="Proteomes" id="UP000199759"/>
    </source>
</evidence>
<evidence type="ECO:0000259" key="1">
    <source>
        <dbReference type="PROSITE" id="PS50404"/>
    </source>
</evidence>
<dbReference type="InterPro" id="IPR036249">
    <property type="entry name" value="Thioredoxin-like_sf"/>
</dbReference>
<organism evidence="2 3">
    <name type="scientific">Maricaulis salignorans</name>
    <dbReference type="NCBI Taxonomy" id="144026"/>
    <lineage>
        <taxon>Bacteria</taxon>
        <taxon>Pseudomonadati</taxon>
        <taxon>Pseudomonadota</taxon>
        <taxon>Alphaproteobacteria</taxon>
        <taxon>Maricaulales</taxon>
        <taxon>Maricaulaceae</taxon>
        <taxon>Maricaulis</taxon>
    </lineage>
</organism>
<sequence length="196" mass="21794">MAQLIYSPTSPYARKCRILVRELGLEPAITETAANPFEDDDVLLRANPLGRVPCLVMEDGRALTESGLIAAWLNARAANPWRSDWDDRRLEALGHGLLDLAVARRVEMVREPGLFCDFWITRRERGILRALDELEAEMATLASPVSLGGLTIAVALDYLDFRYPESDWRQRHPGLESLHANWSGRASFAGTAPPVG</sequence>
<dbReference type="AlphaFoldDB" id="A0A1G9UGK3"/>
<dbReference type="RefSeq" id="WP_091770846.1">
    <property type="nucleotide sequence ID" value="NZ_FNHG01000015.1"/>
</dbReference>
<keyword evidence="2" id="KW-0808">Transferase</keyword>
<feature type="domain" description="GST N-terminal" evidence="1">
    <location>
        <begin position="1"/>
        <end position="81"/>
    </location>
</feature>
<dbReference type="Gene3D" id="1.20.1050.10">
    <property type="match status" value="1"/>
</dbReference>
<dbReference type="Pfam" id="PF13417">
    <property type="entry name" value="GST_N_3"/>
    <property type="match status" value="1"/>
</dbReference>
<protein>
    <submittedName>
        <fullName evidence="2">Glutathione S-transferase</fullName>
    </submittedName>
</protein>
<proteinExistence type="predicted"/>
<dbReference type="GO" id="GO:0016740">
    <property type="term" value="F:transferase activity"/>
    <property type="evidence" value="ECO:0007669"/>
    <property type="project" value="UniProtKB-KW"/>
</dbReference>
<dbReference type="STRING" id="144026.SAMN04488568_1156"/>